<organism evidence="2 3">
    <name type="scientific">Penicillium roqueforti (strain FM164)</name>
    <dbReference type="NCBI Taxonomy" id="1365484"/>
    <lineage>
        <taxon>Eukaryota</taxon>
        <taxon>Fungi</taxon>
        <taxon>Dikarya</taxon>
        <taxon>Ascomycota</taxon>
        <taxon>Pezizomycotina</taxon>
        <taxon>Eurotiomycetes</taxon>
        <taxon>Eurotiomycetidae</taxon>
        <taxon>Eurotiales</taxon>
        <taxon>Aspergillaceae</taxon>
        <taxon>Penicillium</taxon>
    </lineage>
</organism>
<dbReference type="STRING" id="1365484.W6Q7L7"/>
<dbReference type="EMBL" id="HG792016">
    <property type="protein sequence ID" value="CDM32728.1"/>
    <property type="molecule type" value="Genomic_DNA"/>
</dbReference>
<feature type="region of interest" description="Disordered" evidence="1">
    <location>
        <begin position="141"/>
        <end position="176"/>
    </location>
</feature>
<reference evidence="2" key="1">
    <citation type="journal article" date="2014" name="Nat. Commun.">
        <title>Multiple recent horizontal transfers of a large genomic region in cheese making fungi.</title>
        <authorList>
            <person name="Cheeseman K."/>
            <person name="Ropars J."/>
            <person name="Renault P."/>
            <person name="Dupont J."/>
            <person name="Gouzy J."/>
            <person name="Branca A."/>
            <person name="Abraham A.L."/>
            <person name="Ceppi M."/>
            <person name="Conseiller E."/>
            <person name="Debuchy R."/>
            <person name="Malagnac F."/>
            <person name="Goarin A."/>
            <person name="Silar P."/>
            <person name="Lacoste S."/>
            <person name="Sallet E."/>
            <person name="Bensimon A."/>
            <person name="Giraud T."/>
            <person name="Brygoo Y."/>
        </authorList>
    </citation>
    <scope>NUCLEOTIDE SEQUENCE [LARGE SCALE GENOMIC DNA]</scope>
    <source>
        <strain evidence="2">FM164</strain>
    </source>
</reference>
<gene>
    <name evidence="2" type="ORF">PROQFM164_S02g002879</name>
</gene>
<dbReference type="Proteomes" id="UP000030686">
    <property type="component" value="Unassembled WGS sequence"/>
</dbReference>
<name>W6Q7L7_PENRF</name>
<dbReference type="AlphaFoldDB" id="W6Q7L7"/>
<keyword evidence="3" id="KW-1185">Reference proteome</keyword>
<accession>W6Q7L7</accession>
<protein>
    <submittedName>
        <fullName evidence="2">Genomic scaffold, ProqFM164S02</fullName>
    </submittedName>
</protein>
<evidence type="ECO:0000313" key="3">
    <source>
        <dbReference type="Proteomes" id="UP000030686"/>
    </source>
</evidence>
<evidence type="ECO:0000313" key="2">
    <source>
        <dbReference type="EMBL" id="CDM32728.1"/>
    </source>
</evidence>
<dbReference type="OMA" id="VWAEANE"/>
<proteinExistence type="predicted"/>
<evidence type="ECO:0000256" key="1">
    <source>
        <dbReference type="SAM" id="MobiDB-lite"/>
    </source>
</evidence>
<sequence>MSANASILKSSLSSGKIYLYRKICNKIGHSIEAISPYSLEVESFSNGMDGSFIAEISKLKAANSSIEIELERTYARLNDCLNKSYTVWAEANELRHDIQILRSYNKKLYNKLTEAKAGIARADHCSKVQLRAVPSYYPLRSTQSRSKHNRNPLKPATGLHKHTASSITKTRNPRRKHNKVSYRKYLYMISIVKEEIQKAQEEREEERYKHCQLLEQPKAEKTEETSKLQLAIAVRDAALANSQRVRHKIYQAHGDMVSTTTRFWNTIDALQNR</sequence>